<dbReference type="SMART" id="SM00387">
    <property type="entry name" value="HATPase_c"/>
    <property type="match status" value="1"/>
</dbReference>
<evidence type="ECO:0000256" key="3">
    <source>
        <dbReference type="ARBA" id="ARBA00022553"/>
    </source>
</evidence>
<dbReference type="Proteomes" id="UP001499988">
    <property type="component" value="Unassembled WGS sequence"/>
</dbReference>
<comment type="catalytic activity">
    <reaction evidence="1">
        <text>ATP + protein L-histidine = ADP + protein N-phospho-L-histidine.</text>
        <dbReference type="EC" id="2.7.13.3"/>
    </reaction>
</comment>
<keyword evidence="3 7" id="KW-0597">Phosphoprotein</keyword>
<dbReference type="InterPro" id="IPR004358">
    <property type="entry name" value="Sig_transdc_His_kin-like_C"/>
</dbReference>
<dbReference type="Pfam" id="PF12833">
    <property type="entry name" value="HTH_18"/>
    <property type="match status" value="1"/>
</dbReference>
<dbReference type="InterPro" id="IPR003661">
    <property type="entry name" value="HisK_dim/P_dom"/>
</dbReference>
<dbReference type="SUPFAM" id="SSF47384">
    <property type="entry name" value="Homodimeric domain of signal transducing histidine kinase"/>
    <property type="match status" value="1"/>
</dbReference>
<keyword evidence="4" id="KW-0805">Transcription regulation</keyword>
<gene>
    <name evidence="11" type="ORF">GCM10023333_29320</name>
</gene>
<evidence type="ECO:0000256" key="2">
    <source>
        <dbReference type="ARBA" id="ARBA00012438"/>
    </source>
</evidence>
<dbReference type="CDD" id="cd00075">
    <property type="entry name" value="HATPase"/>
    <property type="match status" value="1"/>
</dbReference>
<feature type="domain" description="Response regulatory" evidence="10">
    <location>
        <begin position="1031"/>
        <end position="1146"/>
    </location>
</feature>
<proteinExistence type="predicted"/>
<dbReference type="PANTHER" id="PTHR43547">
    <property type="entry name" value="TWO-COMPONENT HISTIDINE KINASE"/>
    <property type="match status" value="1"/>
</dbReference>
<dbReference type="SMART" id="SM00388">
    <property type="entry name" value="HisKA"/>
    <property type="match status" value="1"/>
</dbReference>
<accession>A0ABP9F4U5</accession>
<dbReference type="InterPro" id="IPR009057">
    <property type="entry name" value="Homeodomain-like_sf"/>
</dbReference>
<dbReference type="SUPFAM" id="SSF46689">
    <property type="entry name" value="Homeodomain-like"/>
    <property type="match status" value="1"/>
</dbReference>
<feature type="domain" description="HTH araC/xylS-type" evidence="8">
    <location>
        <begin position="1172"/>
        <end position="1271"/>
    </location>
</feature>
<evidence type="ECO:0000256" key="5">
    <source>
        <dbReference type="ARBA" id="ARBA00023125"/>
    </source>
</evidence>
<evidence type="ECO:0000256" key="1">
    <source>
        <dbReference type="ARBA" id="ARBA00000085"/>
    </source>
</evidence>
<evidence type="ECO:0000313" key="11">
    <source>
        <dbReference type="EMBL" id="GAA4894361.1"/>
    </source>
</evidence>
<dbReference type="InterPro" id="IPR036890">
    <property type="entry name" value="HATPase_C_sf"/>
</dbReference>
<feature type="modified residue" description="4-aspartylphosphate" evidence="7">
    <location>
        <position position="1079"/>
    </location>
</feature>
<dbReference type="InterPro" id="IPR005467">
    <property type="entry name" value="His_kinase_dom"/>
</dbReference>
<dbReference type="Gene3D" id="1.10.287.130">
    <property type="match status" value="1"/>
</dbReference>
<dbReference type="SUPFAM" id="SSF55874">
    <property type="entry name" value="ATPase domain of HSP90 chaperone/DNA topoisomerase II/histidine kinase"/>
    <property type="match status" value="1"/>
</dbReference>
<dbReference type="Gene3D" id="1.10.10.60">
    <property type="entry name" value="Homeodomain-like"/>
    <property type="match status" value="1"/>
</dbReference>
<evidence type="ECO:0000256" key="4">
    <source>
        <dbReference type="ARBA" id="ARBA00023015"/>
    </source>
</evidence>
<keyword evidence="6" id="KW-0804">Transcription</keyword>
<dbReference type="Gene3D" id="2.60.40.10">
    <property type="entry name" value="Immunoglobulins"/>
    <property type="match status" value="1"/>
</dbReference>
<dbReference type="Gene3D" id="3.40.50.2300">
    <property type="match status" value="1"/>
</dbReference>
<feature type="domain" description="Histidine kinase" evidence="9">
    <location>
        <begin position="787"/>
        <end position="1004"/>
    </location>
</feature>
<reference evidence="12" key="1">
    <citation type="journal article" date="2019" name="Int. J. Syst. Evol. Microbiol.">
        <title>The Global Catalogue of Microorganisms (GCM) 10K type strain sequencing project: providing services to taxonomists for standard genome sequencing and annotation.</title>
        <authorList>
            <consortium name="The Broad Institute Genomics Platform"/>
            <consortium name="The Broad Institute Genome Sequencing Center for Infectious Disease"/>
            <person name="Wu L."/>
            <person name="Ma J."/>
        </authorList>
    </citation>
    <scope>NUCLEOTIDE SEQUENCE [LARGE SCALE GENOMIC DNA]</scope>
    <source>
        <strain evidence="12">JCM 18401</strain>
    </source>
</reference>
<evidence type="ECO:0000256" key="6">
    <source>
        <dbReference type="ARBA" id="ARBA00023163"/>
    </source>
</evidence>
<dbReference type="SUPFAM" id="SSF52172">
    <property type="entry name" value="CheY-like"/>
    <property type="match status" value="1"/>
</dbReference>
<dbReference type="InterPro" id="IPR015943">
    <property type="entry name" value="WD40/YVTN_repeat-like_dom_sf"/>
</dbReference>
<dbReference type="SUPFAM" id="SSF63829">
    <property type="entry name" value="Calcium-dependent phosphotriesterase"/>
    <property type="match status" value="1"/>
</dbReference>
<dbReference type="InterPro" id="IPR018062">
    <property type="entry name" value="HTH_AraC-typ_CS"/>
</dbReference>
<dbReference type="PROSITE" id="PS50109">
    <property type="entry name" value="HIS_KIN"/>
    <property type="match status" value="1"/>
</dbReference>
<dbReference type="Pfam" id="PF00072">
    <property type="entry name" value="Response_reg"/>
    <property type="match status" value="1"/>
</dbReference>
<dbReference type="InterPro" id="IPR003594">
    <property type="entry name" value="HATPase_dom"/>
</dbReference>
<sequence>MPISQQFGIETHQAGSQIWWADQLDDGLMVFATANGMASFDGTRWQLATTDNNTRIRSLAPWHDGRIYAGAIGELGYFERQPEGHFAFTPLATQALVADPGEVWSVAVDEHLVVFSCQNAVLVWNGEQLSALPQLASDGFRFLPFQGQLYLKPRTQGQIYRLTGERQAQLEAMPWQIEAAADIKALLPGADGEPVAITYQHGIWQLRGDRFEPLFSPEQLPAGGLYGGAVDQAGYAYINSSTDGVLMFSPQWQLLRHYRQQDGLYSGPIYHVFVDRQDQLWVSGLPGIASFTPPHKFSQYLSDTGTRDLESLQWIGDRLWFYGTGLYRLEPGAEPWLAPQFVRQGTFDHVVWDLQPMGDLILVAADDGVYALSQEGGEPERIVDPGTVVDLVVWPDQRRAFAASDEGIYLLERQGDGWHSAAISGLEGVFEYVEVQTTGVEQPVLWASSAQQQLYRLEGIQADGHSRRLQRFDAETAPLGHDHVVPYQGREHFWFGTQHGLLRHDERADVPFFQSDDLPEALRQADQGIFLLEQSEPEQLWFQAGADTGLLHTASGLSGQTLTQSFRPYNQAGVRGLAARGEAMWLGTSSAQVIRIPSSVSLPAPAVLAIRQVTDLEQQIPLAQSQSMGATVEYGRDSRSLRIGYGLRGDHALPRPVQYRTRMQGALQQHWSPWSTDSSKDFIDLRGGQYRFELEARDPWGRVLRSDYSFAVAYPWYWSPLAWLGYAVLLFLALGSSAWWGQRWRTRRLQLQNRKLSLLIARRTRQLRRQTERLQQQQELKDRFFANVSHEFRTPLTLIIGSLGDLVGRFTRGMSPQARQRANTALTNANRMLALVGQVLDMDRLELGAMQLRIIEHDIAALMRRQAQRFEDWAGQQGQSLVLEGAVDPLLVYCDQDQLEKCIANLLSNAIKYSGAGTQITLSLCRADGQVGIQVRDDGIGLSDAEQAQIFDRFYQAPAATGLGGSGIGLALVKEVMALHHGQISLSSQLDQGCCFTLWLQLGHAHFDDHQLLEPRGQSTARQSTDTDSARVLLVDDNAELRAFLCQSLEGAYQLFEAHDGEQGLQMARQYLPDVIVSDVTMPGLSGIEMTEQLKAAPDTAAIPVLLLSANTTKRHVVAGFDAGASDYLTKPFDTAELIVRINELLRQQQALCRDIELKPSGRQQVLAQFELVIQALILARIDDPKLTVAELATSMDMSAETLRRRCRQELNMSPNQLMVNLRIAQAKRLLQHGQHSVSEIADAVGFDSLAYFSRTFKKQTGVSPSEFVRSIPA</sequence>
<dbReference type="SMART" id="SM00448">
    <property type="entry name" value="REC"/>
    <property type="match status" value="1"/>
</dbReference>
<dbReference type="Gene3D" id="3.30.565.10">
    <property type="entry name" value="Histidine kinase-like ATPase, C-terminal domain"/>
    <property type="match status" value="1"/>
</dbReference>
<dbReference type="Gene3D" id="2.130.10.10">
    <property type="entry name" value="YVTN repeat-like/Quinoprotein amine dehydrogenase"/>
    <property type="match status" value="2"/>
</dbReference>
<dbReference type="InterPro" id="IPR001789">
    <property type="entry name" value="Sig_transdc_resp-reg_receiver"/>
</dbReference>
<protein>
    <recommendedName>
        <fullName evidence="2">histidine kinase</fullName>
        <ecNumber evidence="2">2.7.13.3</ecNumber>
    </recommendedName>
</protein>
<organism evidence="11 12">
    <name type="scientific">Ferrimonas pelagia</name>
    <dbReference type="NCBI Taxonomy" id="1177826"/>
    <lineage>
        <taxon>Bacteria</taxon>
        <taxon>Pseudomonadati</taxon>
        <taxon>Pseudomonadota</taxon>
        <taxon>Gammaproteobacteria</taxon>
        <taxon>Alteromonadales</taxon>
        <taxon>Ferrimonadaceae</taxon>
        <taxon>Ferrimonas</taxon>
    </lineage>
</organism>
<evidence type="ECO:0000259" key="10">
    <source>
        <dbReference type="PROSITE" id="PS50110"/>
    </source>
</evidence>
<evidence type="ECO:0000259" key="8">
    <source>
        <dbReference type="PROSITE" id="PS01124"/>
    </source>
</evidence>
<dbReference type="PROSITE" id="PS00041">
    <property type="entry name" value="HTH_ARAC_FAMILY_1"/>
    <property type="match status" value="1"/>
</dbReference>
<dbReference type="EMBL" id="BAABJZ010000093">
    <property type="protein sequence ID" value="GAA4894361.1"/>
    <property type="molecule type" value="Genomic_DNA"/>
</dbReference>
<dbReference type="SMART" id="SM00342">
    <property type="entry name" value="HTH_ARAC"/>
    <property type="match status" value="1"/>
</dbReference>
<dbReference type="InterPro" id="IPR013783">
    <property type="entry name" value="Ig-like_fold"/>
</dbReference>
<evidence type="ECO:0000259" key="9">
    <source>
        <dbReference type="PROSITE" id="PS50109"/>
    </source>
</evidence>
<comment type="caution">
    <text evidence="11">The sequence shown here is derived from an EMBL/GenBank/DDBJ whole genome shotgun (WGS) entry which is preliminary data.</text>
</comment>
<name>A0ABP9F4U5_9GAMM</name>
<dbReference type="PANTHER" id="PTHR43547:SF2">
    <property type="entry name" value="HYBRID SIGNAL TRANSDUCTION HISTIDINE KINASE C"/>
    <property type="match status" value="1"/>
</dbReference>
<dbReference type="PRINTS" id="PR00344">
    <property type="entry name" value="BCTRLSENSOR"/>
</dbReference>
<dbReference type="InterPro" id="IPR011006">
    <property type="entry name" value="CheY-like_superfamily"/>
</dbReference>
<dbReference type="CDD" id="cd00082">
    <property type="entry name" value="HisKA"/>
    <property type="match status" value="1"/>
</dbReference>
<dbReference type="PROSITE" id="PS01124">
    <property type="entry name" value="HTH_ARAC_FAMILY_2"/>
    <property type="match status" value="1"/>
</dbReference>
<dbReference type="InterPro" id="IPR036097">
    <property type="entry name" value="HisK_dim/P_sf"/>
</dbReference>
<dbReference type="Pfam" id="PF02518">
    <property type="entry name" value="HATPase_c"/>
    <property type="match status" value="1"/>
</dbReference>
<dbReference type="EC" id="2.7.13.3" evidence="2"/>
<keyword evidence="12" id="KW-1185">Reference proteome</keyword>
<dbReference type="Pfam" id="PF00512">
    <property type="entry name" value="HisKA"/>
    <property type="match status" value="1"/>
</dbReference>
<dbReference type="PROSITE" id="PS50110">
    <property type="entry name" value="RESPONSE_REGULATORY"/>
    <property type="match status" value="1"/>
</dbReference>
<dbReference type="SUPFAM" id="SSF101898">
    <property type="entry name" value="NHL repeat"/>
    <property type="match status" value="1"/>
</dbReference>
<evidence type="ECO:0000256" key="7">
    <source>
        <dbReference type="PROSITE-ProRule" id="PRU00169"/>
    </source>
</evidence>
<dbReference type="InterPro" id="IPR018060">
    <property type="entry name" value="HTH_AraC"/>
</dbReference>
<keyword evidence="5" id="KW-0238">DNA-binding</keyword>
<evidence type="ECO:0000313" key="12">
    <source>
        <dbReference type="Proteomes" id="UP001499988"/>
    </source>
</evidence>